<dbReference type="GeneID" id="20673139"/>
<gene>
    <name evidence="1" type="ORF">HETIRDRAFT_413880</name>
</gene>
<dbReference type="RefSeq" id="XP_009541696.1">
    <property type="nucleotide sequence ID" value="XM_009543401.1"/>
</dbReference>
<dbReference type="Proteomes" id="UP000030671">
    <property type="component" value="Unassembled WGS sequence"/>
</dbReference>
<name>W4KQ79_HETIT</name>
<dbReference type="KEGG" id="hir:HETIRDRAFT_413880"/>
<organism evidence="1 2">
    <name type="scientific">Heterobasidion irregulare (strain TC 32-1)</name>
    <dbReference type="NCBI Taxonomy" id="747525"/>
    <lineage>
        <taxon>Eukaryota</taxon>
        <taxon>Fungi</taxon>
        <taxon>Dikarya</taxon>
        <taxon>Basidiomycota</taxon>
        <taxon>Agaricomycotina</taxon>
        <taxon>Agaricomycetes</taxon>
        <taxon>Russulales</taxon>
        <taxon>Bondarzewiaceae</taxon>
        <taxon>Heterobasidion</taxon>
        <taxon>Heterobasidion annosum species complex</taxon>
    </lineage>
</organism>
<dbReference type="HOGENOM" id="CLU_2831476_0_0_1"/>
<dbReference type="EMBL" id="KI925454">
    <property type="protein sequence ID" value="ETW87839.1"/>
    <property type="molecule type" value="Genomic_DNA"/>
</dbReference>
<keyword evidence="2" id="KW-1185">Reference proteome</keyword>
<evidence type="ECO:0000313" key="2">
    <source>
        <dbReference type="Proteomes" id="UP000030671"/>
    </source>
</evidence>
<sequence>MVDFQTDSLDDLFCLTRISCDDLSIMFELDISFNISTFPFFDQSDDCFLGNYLVINSKIDCSRRML</sequence>
<evidence type="ECO:0000313" key="1">
    <source>
        <dbReference type="EMBL" id="ETW87839.1"/>
    </source>
</evidence>
<accession>W4KQ79</accession>
<dbReference type="InParanoid" id="W4KQ79"/>
<proteinExistence type="predicted"/>
<reference evidence="1 2" key="1">
    <citation type="journal article" date="2012" name="New Phytol.">
        <title>Insight into trade-off between wood decay and parasitism from the genome of a fungal forest pathogen.</title>
        <authorList>
            <person name="Olson A."/>
            <person name="Aerts A."/>
            <person name="Asiegbu F."/>
            <person name="Belbahri L."/>
            <person name="Bouzid O."/>
            <person name="Broberg A."/>
            <person name="Canback B."/>
            <person name="Coutinho P.M."/>
            <person name="Cullen D."/>
            <person name="Dalman K."/>
            <person name="Deflorio G."/>
            <person name="van Diepen L.T."/>
            <person name="Dunand C."/>
            <person name="Duplessis S."/>
            <person name="Durling M."/>
            <person name="Gonthier P."/>
            <person name="Grimwood J."/>
            <person name="Fossdal C.G."/>
            <person name="Hansson D."/>
            <person name="Henrissat B."/>
            <person name="Hietala A."/>
            <person name="Himmelstrand K."/>
            <person name="Hoffmeister D."/>
            <person name="Hogberg N."/>
            <person name="James T.Y."/>
            <person name="Karlsson M."/>
            <person name="Kohler A."/>
            <person name="Kues U."/>
            <person name="Lee Y.H."/>
            <person name="Lin Y.C."/>
            <person name="Lind M."/>
            <person name="Lindquist E."/>
            <person name="Lombard V."/>
            <person name="Lucas S."/>
            <person name="Lunden K."/>
            <person name="Morin E."/>
            <person name="Murat C."/>
            <person name="Park J."/>
            <person name="Raffaello T."/>
            <person name="Rouze P."/>
            <person name="Salamov A."/>
            <person name="Schmutz J."/>
            <person name="Solheim H."/>
            <person name="Stahlberg J."/>
            <person name="Velez H."/>
            <person name="de Vries R.P."/>
            <person name="Wiebenga A."/>
            <person name="Woodward S."/>
            <person name="Yakovlev I."/>
            <person name="Garbelotto M."/>
            <person name="Martin F."/>
            <person name="Grigoriev I.V."/>
            <person name="Stenlid J."/>
        </authorList>
    </citation>
    <scope>NUCLEOTIDE SEQUENCE [LARGE SCALE GENOMIC DNA]</scope>
    <source>
        <strain evidence="1 2">TC 32-1</strain>
    </source>
</reference>
<protein>
    <submittedName>
        <fullName evidence="1">Uncharacterized protein</fullName>
    </submittedName>
</protein>
<dbReference type="AlphaFoldDB" id="W4KQ79"/>